<dbReference type="InterPro" id="IPR010540">
    <property type="entry name" value="CmpB_TMEM229"/>
</dbReference>
<dbReference type="AlphaFoldDB" id="A0A4P6M3F3"/>
<dbReference type="EMBL" id="CP035945">
    <property type="protein sequence ID" value="QBE98665.1"/>
    <property type="molecule type" value="Genomic_DNA"/>
</dbReference>
<keyword evidence="1" id="KW-0472">Membrane</keyword>
<gene>
    <name evidence="2" type="ORF">PMF13cell1_04231</name>
</gene>
<evidence type="ECO:0000313" key="2">
    <source>
        <dbReference type="EMBL" id="QBE98665.1"/>
    </source>
</evidence>
<feature type="transmembrane region" description="Helical" evidence="1">
    <location>
        <begin position="151"/>
        <end position="172"/>
    </location>
</feature>
<accession>A0A4P6M3F3</accession>
<dbReference type="Pfam" id="PF06541">
    <property type="entry name" value="ABC_trans_CmpB"/>
    <property type="match status" value="1"/>
</dbReference>
<evidence type="ECO:0000313" key="3">
    <source>
        <dbReference type="Proteomes" id="UP000289794"/>
    </source>
</evidence>
<feature type="transmembrane region" description="Helical" evidence="1">
    <location>
        <begin position="116"/>
        <end position="136"/>
    </location>
</feature>
<feature type="transmembrane region" description="Helical" evidence="1">
    <location>
        <begin position="45"/>
        <end position="66"/>
    </location>
</feature>
<dbReference type="RefSeq" id="WP_330554919.1">
    <property type="nucleotide sequence ID" value="NZ_CP035945.1"/>
</dbReference>
<name>A0A4P6M3F3_9FIRM</name>
<evidence type="ECO:0000256" key="1">
    <source>
        <dbReference type="SAM" id="Phobius"/>
    </source>
</evidence>
<reference evidence="2 3" key="1">
    <citation type="submission" date="2019-01" db="EMBL/GenBank/DDBJ databases">
        <title>PMF-metabolizing Aryl O-demethylase.</title>
        <authorList>
            <person name="Kim M."/>
        </authorList>
    </citation>
    <scope>NUCLEOTIDE SEQUENCE [LARGE SCALE GENOMIC DNA]</scope>
    <source>
        <strain evidence="2 3">PMF1</strain>
    </source>
</reference>
<dbReference type="KEGG" id="bpro:PMF13cell1_04231"/>
<keyword evidence="1" id="KW-1133">Transmembrane helix</keyword>
<feature type="transmembrane region" description="Helical" evidence="1">
    <location>
        <begin position="12"/>
        <end position="33"/>
    </location>
</feature>
<keyword evidence="1" id="KW-0812">Transmembrane</keyword>
<dbReference type="Proteomes" id="UP000289794">
    <property type="component" value="Chromosome"/>
</dbReference>
<proteinExistence type="predicted"/>
<organism evidence="2 3">
    <name type="scientific">Blautia producta</name>
    <dbReference type="NCBI Taxonomy" id="33035"/>
    <lineage>
        <taxon>Bacteria</taxon>
        <taxon>Bacillati</taxon>
        <taxon>Bacillota</taxon>
        <taxon>Clostridia</taxon>
        <taxon>Lachnospirales</taxon>
        <taxon>Lachnospiraceae</taxon>
        <taxon>Blautia</taxon>
    </lineage>
</organism>
<protein>
    <recommendedName>
        <fullName evidence="4">ABC transporter permease</fullName>
    </recommendedName>
</protein>
<sequence>MIWTKSMLGIDLYHITQWFLAYSILGWVVESIYMSICNRRLTNRGFVRGPFCPIYGVGALSVFFLLRPFCDNLLLLYVLGCVFPTLLEYVTARIMLALFGEVWWDYSEKPFNYKGILCLESTIAWGFYTLGLFLFLHEGVERFVDSYPFSVGYRAGSLMIALFTADFLHTLYEKKKDSLPASLGEVREGIRALIYGRF</sequence>
<evidence type="ECO:0008006" key="4">
    <source>
        <dbReference type="Google" id="ProtNLM"/>
    </source>
</evidence>